<dbReference type="PANTHER" id="PTHR42796:SF4">
    <property type="entry name" value="FUMARYLACETOACETATE HYDROLASE DOMAIN-CONTAINING PROTEIN 2A"/>
    <property type="match status" value="1"/>
</dbReference>
<dbReference type="SUPFAM" id="SSF56529">
    <property type="entry name" value="FAH"/>
    <property type="match status" value="1"/>
</dbReference>
<reference evidence="4" key="2">
    <citation type="journal article" date="2018" name="ISME J.">
        <title>A dynamic microbial community with high functional redundancy inhabits the cold, oxic subseafloor aquifer.</title>
        <authorList>
            <person name="Tully B.J."/>
            <person name="Wheat C.G."/>
            <person name="Glazer B.T."/>
            <person name="Huber J.A."/>
        </authorList>
    </citation>
    <scope>NUCLEOTIDE SEQUENCE</scope>
    <source>
        <strain evidence="4">NORP83</strain>
    </source>
</reference>
<dbReference type="Pfam" id="PF01557">
    <property type="entry name" value="FAA_hydrolase"/>
    <property type="match status" value="1"/>
</dbReference>
<evidence type="ECO:0000313" key="4">
    <source>
        <dbReference type="EMBL" id="PCJ00562.1"/>
    </source>
</evidence>
<sequence>MKFVSFISSGDEGIAIENDGKFYGLLTGDLNYPGNLFGLIQAGGSALATAAKTLAQGDLIQLDKVTLLPPISNPEKIVCVGLNYVDHSKESGFETPTYPTIFNRFNSSLIAHDASILRPQQSIQLDYEGELVAIIGKDAKDIDEKDALDYVAGYSIFNDASIRDYQFKAPQWTPGKNFDDTGAFGPYFVSADVLPKGCKGLQLTTRLNGEVMQSASIDDMVFSVANLISTLSQFMTLRAGDLIVTGTPSGVGLARDPQVFMKAGDVVEVEIENIGLLSNPIEDRVK</sequence>
<protein>
    <submittedName>
        <fullName evidence="4">Fumarylacetoacetate hydrolase</fullName>
    </submittedName>
</protein>
<dbReference type="Gene3D" id="3.90.850.10">
    <property type="entry name" value="Fumarylacetoacetase-like, C-terminal domain"/>
    <property type="match status" value="1"/>
</dbReference>
<dbReference type="InterPro" id="IPR036663">
    <property type="entry name" value="Fumarylacetoacetase_C_sf"/>
</dbReference>
<dbReference type="GO" id="GO:0016853">
    <property type="term" value="F:isomerase activity"/>
    <property type="evidence" value="ECO:0007669"/>
    <property type="project" value="UniProtKB-ARBA"/>
</dbReference>
<evidence type="ECO:0000259" key="3">
    <source>
        <dbReference type="Pfam" id="PF01557"/>
    </source>
</evidence>
<accession>A0A2A4Z0S1</accession>
<comment type="caution">
    <text evidence="4">The sequence shown here is derived from an EMBL/GenBank/DDBJ whole genome shotgun (WGS) entry which is preliminary data.</text>
</comment>
<keyword evidence="2" id="KW-0479">Metal-binding</keyword>
<evidence type="ECO:0000256" key="2">
    <source>
        <dbReference type="ARBA" id="ARBA00022723"/>
    </source>
</evidence>
<dbReference type="GO" id="GO:0016787">
    <property type="term" value="F:hydrolase activity"/>
    <property type="evidence" value="ECO:0007669"/>
    <property type="project" value="UniProtKB-KW"/>
</dbReference>
<dbReference type="PANTHER" id="PTHR42796">
    <property type="entry name" value="FUMARYLACETOACETATE HYDROLASE DOMAIN-CONTAINING PROTEIN 2A-RELATED"/>
    <property type="match status" value="1"/>
</dbReference>
<dbReference type="GO" id="GO:0046872">
    <property type="term" value="F:metal ion binding"/>
    <property type="evidence" value="ECO:0007669"/>
    <property type="project" value="UniProtKB-KW"/>
</dbReference>
<dbReference type="FunFam" id="3.90.850.10:FF:000002">
    <property type="entry name" value="2-hydroxyhepta-2,4-diene-1,7-dioate isomerase"/>
    <property type="match status" value="1"/>
</dbReference>
<proteinExistence type="inferred from homology"/>
<dbReference type="InterPro" id="IPR051121">
    <property type="entry name" value="FAH"/>
</dbReference>
<keyword evidence="4" id="KW-0378">Hydrolase</keyword>
<dbReference type="AlphaFoldDB" id="A0A2A4Z0S1"/>
<reference key="1">
    <citation type="submission" date="2017-08" db="EMBL/GenBank/DDBJ databases">
        <title>A dynamic microbial community with high functional redundancy inhabits the cold, oxic subseafloor aquifer.</title>
        <authorList>
            <person name="Tully B.J."/>
            <person name="Wheat C.G."/>
            <person name="Glazer B.T."/>
            <person name="Huber J.A."/>
        </authorList>
    </citation>
    <scope>NUCLEOTIDE SEQUENCE [LARGE SCALE GENOMIC DNA]</scope>
</reference>
<comment type="similarity">
    <text evidence="1">Belongs to the FAH family.</text>
</comment>
<organism evidence="4">
    <name type="scientific">OCS116 cluster bacterium</name>
    <dbReference type="NCBI Taxonomy" id="2030921"/>
    <lineage>
        <taxon>Bacteria</taxon>
        <taxon>Pseudomonadati</taxon>
        <taxon>Pseudomonadota</taxon>
        <taxon>Alphaproteobacteria</taxon>
        <taxon>OCS116 cluster</taxon>
    </lineage>
</organism>
<evidence type="ECO:0000256" key="1">
    <source>
        <dbReference type="ARBA" id="ARBA00010211"/>
    </source>
</evidence>
<feature type="domain" description="Fumarylacetoacetase-like C-terminal" evidence="3">
    <location>
        <begin position="76"/>
        <end position="281"/>
    </location>
</feature>
<name>A0A2A4Z0S1_9PROT</name>
<dbReference type="GO" id="GO:0019752">
    <property type="term" value="P:carboxylic acid metabolic process"/>
    <property type="evidence" value="ECO:0007669"/>
    <property type="project" value="UniProtKB-ARBA"/>
</dbReference>
<gene>
    <name evidence="4" type="ORF">COB13_09660</name>
</gene>
<dbReference type="EMBL" id="NVUS01000011">
    <property type="protein sequence ID" value="PCJ00562.1"/>
    <property type="molecule type" value="Genomic_DNA"/>
</dbReference>
<dbReference type="InterPro" id="IPR011234">
    <property type="entry name" value="Fumarylacetoacetase-like_C"/>
</dbReference>